<dbReference type="Pfam" id="PF09997">
    <property type="entry name" value="DUF2238"/>
    <property type="match status" value="1"/>
</dbReference>
<gene>
    <name evidence="2" type="ORF">IAC59_09000</name>
</gene>
<feature type="transmembrane region" description="Helical" evidence="1">
    <location>
        <begin position="97"/>
        <end position="117"/>
    </location>
</feature>
<accession>A0A9D1S593</accession>
<sequence length="222" mass="25189">MQKREALYGRINRYLLWVYIAINLFMAVLDIYRGDVFHYMLAFGSLLFIPVVWGFYRIARIKPVHQLNTLIFGFIFLSYTIGEVMAGYYWIPYFDKICHALSGTFTGLLGMVMYYLLKPGRRVERADLAACAVFMFCFALAIAGIWEMCEYFISLVTDLDPQWVEGTGVGDTMTDMIACMIGALALLPSMISFYLRGHADAIMGAVESFCLINLGGTSELER</sequence>
<feature type="transmembrane region" description="Helical" evidence="1">
    <location>
        <begin position="12"/>
        <end position="32"/>
    </location>
</feature>
<evidence type="ECO:0000313" key="3">
    <source>
        <dbReference type="Proteomes" id="UP000824123"/>
    </source>
</evidence>
<keyword evidence="1" id="KW-0812">Transmembrane</keyword>
<feature type="transmembrane region" description="Helical" evidence="1">
    <location>
        <begin position="70"/>
        <end position="91"/>
    </location>
</feature>
<protein>
    <recommendedName>
        <fullName evidence="4">DUF2238 domain-containing protein</fullName>
    </recommendedName>
</protein>
<dbReference type="AlphaFoldDB" id="A0A9D1S593"/>
<dbReference type="EMBL" id="DVNK01000052">
    <property type="protein sequence ID" value="HIU47376.1"/>
    <property type="molecule type" value="Genomic_DNA"/>
</dbReference>
<comment type="caution">
    <text evidence="2">The sequence shown here is derived from an EMBL/GenBank/DDBJ whole genome shotgun (WGS) entry which is preliminary data.</text>
</comment>
<dbReference type="InterPro" id="IPR014509">
    <property type="entry name" value="YjdF-like"/>
</dbReference>
<evidence type="ECO:0000313" key="2">
    <source>
        <dbReference type="EMBL" id="HIU47376.1"/>
    </source>
</evidence>
<feature type="transmembrane region" description="Helical" evidence="1">
    <location>
        <begin position="38"/>
        <end position="58"/>
    </location>
</feature>
<reference evidence="2" key="1">
    <citation type="submission" date="2020-10" db="EMBL/GenBank/DDBJ databases">
        <authorList>
            <person name="Gilroy R."/>
        </authorList>
    </citation>
    <scope>NUCLEOTIDE SEQUENCE</scope>
    <source>
        <strain evidence="2">ChiSxjej2B14-8506</strain>
    </source>
</reference>
<evidence type="ECO:0000256" key="1">
    <source>
        <dbReference type="SAM" id="Phobius"/>
    </source>
</evidence>
<keyword evidence="1" id="KW-1133">Transmembrane helix</keyword>
<evidence type="ECO:0008006" key="4">
    <source>
        <dbReference type="Google" id="ProtNLM"/>
    </source>
</evidence>
<organism evidence="2 3">
    <name type="scientific">Candidatus Fimadaptatus faecigallinarum</name>
    <dbReference type="NCBI Taxonomy" id="2840814"/>
    <lineage>
        <taxon>Bacteria</taxon>
        <taxon>Bacillati</taxon>
        <taxon>Bacillota</taxon>
        <taxon>Clostridia</taxon>
        <taxon>Eubacteriales</taxon>
        <taxon>Candidatus Fimadaptatus</taxon>
    </lineage>
</organism>
<dbReference type="Proteomes" id="UP000824123">
    <property type="component" value="Unassembled WGS sequence"/>
</dbReference>
<proteinExistence type="predicted"/>
<reference evidence="2" key="2">
    <citation type="journal article" date="2021" name="PeerJ">
        <title>Extensive microbial diversity within the chicken gut microbiome revealed by metagenomics and culture.</title>
        <authorList>
            <person name="Gilroy R."/>
            <person name="Ravi A."/>
            <person name="Getino M."/>
            <person name="Pursley I."/>
            <person name="Horton D.L."/>
            <person name="Alikhan N.F."/>
            <person name="Baker D."/>
            <person name="Gharbi K."/>
            <person name="Hall N."/>
            <person name="Watson M."/>
            <person name="Adriaenssens E.M."/>
            <person name="Foster-Nyarko E."/>
            <person name="Jarju S."/>
            <person name="Secka A."/>
            <person name="Antonio M."/>
            <person name="Oren A."/>
            <person name="Chaudhuri R.R."/>
            <person name="La Ragione R."/>
            <person name="Hildebrand F."/>
            <person name="Pallen M.J."/>
        </authorList>
    </citation>
    <scope>NUCLEOTIDE SEQUENCE</scope>
    <source>
        <strain evidence="2">ChiSxjej2B14-8506</strain>
    </source>
</reference>
<keyword evidence="1" id="KW-0472">Membrane</keyword>
<name>A0A9D1S593_9FIRM</name>
<feature type="transmembrane region" description="Helical" evidence="1">
    <location>
        <begin position="173"/>
        <end position="195"/>
    </location>
</feature>
<feature type="transmembrane region" description="Helical" evidence="1">
    <location>
        <begin position="129"/>
        <end position="153"/>
    </location>
</feature>